<dbReference type="InterPro" id="IPR027417">
    <property type="entry name" value="P-loop_NTPase"/>
</dbReference>
<dbReference type="InterPro" id="IPR002586">
    <property type="entry name" value="CobQ/CobB/MinD/ParA_Nub-bd_dom"/>
</dbReference>
<dbReference type="PANTHER" id="PTHR13696:SF96">
    <property type="entry name" value="COBQ_COBB_MIND_PARA NUCLEOTIDE BINDING DOMAIN-CONTAINING PROTEIN"/>
    <property type="match status" value="1"/>
</dbReference>
<reference evidence="2 3" key="1">
    <citation type="journal article" date="2023" name="PLoS ONE">
        <title>Complete genome assembly of Hawai'i environmental nontuberculous mycobacteria reveals unexpected co-isolation with methylobacteria.</title>
        <authorList>
            <person name="Hendrix J."/>
            <person name="Epperson L.E."/>
            <person name="Tong E.I."/>
            <person name="Chan Y.L."/>
            <person name="Hasan N.A."/>
            <person name="Dawrs S.N."/>
            <person name="Norton G.J."/>
            <person name="Virdi R."/>
            <person name="Crooks J.L."/>
            <person name="Chan E.D."/>
            <person name="Honda J.R."/>
            <person name="Strong M."/>
        </authorList>
    </citation>
    <scope>NUCLEOTIDE SEQUENCE [LARGE SCALE GENOMIC DNA]</scope>
    <source>
        <strain evidence="2 3">NJH_HI04-1</strain>
    </source>
</reference>
<comment type="caution">
    <text evidence="2">The sequence shown here is derived from an EMBL/GenBank/DDBJ whole genome shotgun (WGS) entry which is preliminary data.</text>
</comment>
<evidence type="ECO:0000313" key="2">
    <source>
        <dbReference type="EMBL" id="MEN3238941.1"/>
    </source>
</evidence>
<dbReference type="PANTHER" id="PTHR13696">
    <property type="entry name" value="P-LOOP CONTAINING NUCLEOSIDE TRIPHOSPHATE HYDROLASE"/>
    <property type="match status" value="1"/>
</dbReference>
<evidence type="ECO:0000259" key="1">
    <source>
        <dbReference type="Pfam" id="PF01656"/>
    </source>
</evidence>
<protein>
    <submittedName>
        <fullName evidence="2">ParA family protein</fullName>
    </submittedName>
</protein>
<dbReference type="Pfam" id="PF01656">
    <property type="entry name" value="CbiA"/>
    <property type="match status" value="1"/>
</dbReference>
<name>A0ABV0A698_9HYPH</name>
<dbReference type="InterPro" id="IPR050678">
    <property type="entry name" value="DNA_Partitioning_ATPase"/>
</dbReference>
<dbReference type="EMBL" id="JAQYXP010000009">
    <property type="protein sequence ID" value="MEN3238941.1"/>
    <property type="molecule type" value="Genomic_DNA"/>
</dbReference>
<organism evidence="2 3">
    <name type="scientific">Methylobacterium ajmalii</name>
    <dbReference type="NCBI Taxonomy" id="2738439"/>
    <lineage>
        <taxon>Bacteria</taxon>
        <taxon>Pseudomonadati</taxon>
        <taxon>Pseudomonadota</taxon>
        <taxon>Alphaproteobacteria</taxon>
        <taxon>Hyphomicrobiales</taxon>
        <taxon>Methylobacteriaceae</taxon>
        <taxon>Methylobacterium</taxon>
    </lineage>
</organism>
<dbReference type="SUPFAM" id="SSF52540">
    <property type="entry name" value="P-loop containing nucleoside triphosphate hydrolases"/>
    <property type="match status" value="1"/>
</dbReference>
<dbReference type="PIRSF" id="PIRSF009320">
    <property type="entry name" value="Nuc_binding_HP_1000"/>
    <property type="match status" value="1"/>
</dbReference>
<keyword evidence="3" id="KW-1185">Reference proteome</keyword>
<dbReference type="CDD" id="cd02042">
    <property type="entry name" value="ParAB_family"/>
    <property type="match status" value="1"/>
</dbReference>
<sequence>MRVIAFTSRKGGSGKSTLAAHLSVFADKPDAPAVLIDCDPQGSLALWHELRQAETPVLVKCEARELAATIEAARRDGVEWVLIDTPPHNTADIAAAMRVADLAVIPFRPAVFDIAAVAATLEMARALGKPVLPVINAAPPRRGDQPAHVVSEAREALAGMQAEAWPGQVTTRAAFAHALASGQAVGEFEPSSPAAAEMAGLWQATLQALGIKEGMRK</sequence>
<gene>
    <name evidence="2" type="ORF">PUR29_36510</name>
</gene>
<dbReference type="Proteomes" id="UP001407347">
    <property type="component" value="Unassembled WGS sequence"/>
</dbReference>
<feature type="domain" description="CobQ/CobB/MinD/ParA nucleotide binding" evidence="1">
    <location>
        <begin position="4"/>
        <end position="116"/>
    </location>
</feature>
<dbReference type="Gene3D" id="3.40.50.300">
    <property type="entry name" value="P-loop containing nucleotide triphosphate hydrolases"/>
    <property type="match status" value="1"/>
</dbReference>
<evidence type="ECO:0000313" key="3">
    <source>
        <dbReference type="Proteomes" id="UP001407347"/>
    </source>
</evidence>
<accession>A0ABV0A698</accession>
<proteinExistence type="predicted"/>
<dbReference type="RefSeq" id="WP_346013890.1">
    <property type="nucleotide sequence ID" value="NZ_JAQYXP010000009.1"/>
</dbReference>